<reference evidence="1" key="1">
    <citation type="submission" date="2014-09" db="EMBL/GenBank/DDBJ databases">
        <authorList>
            <person name="Magalhaes I.L.F."/>
            <person name="Oliveira U."/>
            <person name="Santos F.R."/>
            <person name="Vidigal T.H.D.A."/>
            <person name="Brescovit A.D."/>
            <person name="Santos A.J."/>
        </authorList>
    </citation>
    <scope>NUCLEOTIDE SEQUENCE</scope>
    <source>
        <tissue evidence="1">Shoot tissue taken approximately 20 cm above the soil surface</tissue>
    </source>
</reference>
<sequence>MNLSTRILMFLVTTMSNGFSFCARFHQLLPFFWNLFTLILVI</sequence>
<protein>
    <submittedName>
        <fullName evidence="1">Uncharacterized protein</fullName>
    </submittedName>
</protein>
<accession>A0A0A9GGX4</accession>
<dbReference type="AlphaFoldDB" id="A0A0A9GGX4"/>
<reference evidence="1" key="2">
    <citation type="journal article" date="2015" name="Data Brief">
        <title>Shoot transcriptome of the giant reed, Arundo donax.</title>
        <authorList>
            <person name="Barrero R.A."/>
            <person name="Guerrero F.D."/>
            <person name="Moolhuijzen P."/>
            <person name="Goolsby J.A."/>
            <person name="Tidwell J."/>
            <person name="Bellgard S.E."/>
            <person name="Bellgard M.I."/>
        </authorList>
    </citation>
    <scope>NUCLEOTIDE SEQUENCE</scope>
    <source>
        <tissue evidence="1">Shoot tissue taken approximately 20 cm above the soil surface</tissue>
    </source>
</reference>
<proteinExistence type="predicted"/>
<dbReference type="EMBL" id="GBRH01174169">
    <property type="protein sequence ID" value="JAE23727.1"/>
    <property type="molecule type" value="Transcribed_RNA"/>
</dbReference>
<organism evidence="1">
    <name type="scientific">Arundo donax</name>
    <name type="common">Giant reed</name>
    <name type="synonym">Donax arundinaceus</name>
    <dbReference type="NCBI Taxonomy" id="35708"/>
    <lineage>
        <taxon>Eukaryota</taxon>
        <taxon>Viridiplantae</taxon>
        <taxon>Streptophyta</taxon>
        <taxon>Embryophyta</taxon>
        <taxon>Tracheophyta</taxon>
        <taxon>Spermatophyta</taxon>
        <taxon>Magnoliopsida</taxon>
        <taxon>Liliopsida</taxon>
        <taxon>Poales</taxon>
        <taxon>Poaceae</taxon>
        <taxon>PACMAD clade</taxon>
        <taxon>Arundinoideae</taxon>
        <taxon>Arundineae</taxon>
        <taxon>Arundo</taxon>
    </lineage>
</organism>
<name>A0A0A9GGX4_ARUDO</name>
<evidence type="ECO:0000313" key="1">
    <source>
        <dbReference type="EMBL" id="JAE23727.1"/>
    </source>
</evidence>